<organism evidence="2 3">
    <name type="scientific">Saccharopolyspora aridisoli</name>
    <dbReference type="NCBI Taxonomy" id="2530385"/>
    <lineage>
        <taxon>Bacteria</taxon>
        <taxon>Bacillati</taxon>
        <taxon>Actinomycetota</taxon>
        <taxon>Actinomycetes</taxon>
        <taxon>Pseudonocardiales</taxon>
        <taxon>Pseudonocardiaceae</taxon>
        <taxon>Saccharopolyspora</taxon>
    </lineage>
</organism>
<gene>
    <name evidence="2" type="ORF">E1161_01190</name>
</gene>
<keyword evidence="1" id="KW-0812">Transmembrane</keyword>
<protein>
    <submittedName>
        <fullName evidence="2">Uncharacterized protein</fullName>
    </submittedName>
</protein>
<evidence type="ECO:0000256" key="1">
    <source>
        <dbReference type="SAM" id="Phobius"/>
    </source>
</evidence>
<feature type="transmembrane region" description="Helical" evidence="1">
    <location>
        <begin position="38"/>
        <end position="58"/>
    </location>
</feature>
<comment type="caution">
    <text evidence="2">The sequence shown here is derived from an EMBL/GenBank/DDBJ whole genome shotgun (WGS) entry which is preliminary data.</text>
</comment>
<dbReference type="AlphaFoldDB" id="A0A4R4V3N3"/>
<accession>A0A4R4V3N3</accession>
<dbReference type="Proteomes" id="UP000294744">
    <property type="component" value="Unassembled WGS sequence"/>
</dbReference>
<keyword evidence="1" id="KW-0472">Membrane</keyword>
<dbReference type="EMBL" id="SMKV01000001">
    <property type="protein sequence ID" value="TDC96862.1"/>
    <property type="molecule type" value="Genomic_DNA"/>
</dbReference>
<name>A0A4R4V3N3_9PSEU</name>
<proteinExistence type="predicted"/>
<reference evidence="2 3" key="1">
    <citation type="submission" date="2019-03" db="EMBL/GenBank/DDBJ databases">
        <title>Draft genome sequences of novel Actinobacteria.</title>
        <authorList>
            <person name="Sahin N."/>
            <person name="Ay H."/>
            <person name="Saygin H."/>
        </authorList>
    </citation>
    <scope>NUCLEOTIDE SEQUENCE [LARGE SCALE GENOMIC DNA]</scope>
    <source>
        <strain evidence="2 3">16K404</strain>
    </source>
</reference>
<keyword evidence="1" id="KW-1133">Transmembrane helix</keyword>
<keyword evidence="3" id="KW-1185">Reference proteome</keyword>
<evidence type="ECO:0000313" key="3">
    <source>
        <dbReference type="Proteomes" id="UP000294744"/>
    </source>
</evidence>
<sequence length="61" mass="6430">MNRKAVTVIVILVVLVCGSLLVRDPISAAEAVRNAVTTIIGAVTTVMGALTTFFEALFHSK</sequence>
<dbReference type="RefSeq" id="WP_132618577.1">
    <property type="nucleotide sequence ID" value="NZ_SMKV01000001.1"/>
</dbReference>
<evidence type="ECO:0000313" key="2">
    <source>
        <dbReference type="EMBL" id="TDC96862.1"/>
    </source>
</evidence>